<dbReference type="EMBL" id="QXFV01001186">
    <property type="protein sequence ID" value="KAE9012635.1"/>
    <property type="molecule type" value="Genomic_DNA"/>
</dbReference>
<evidence type="ECO:0000256" key="1">
    <source>
        <dbReference type="SAM" id="Coils"/>
    </source>
</evidence>
<evidence type="ECO:0000313" key="6">
    <source>
        <dbReference type="Proteomes" id="UP000429607"/>
    </source>
</evidence>
<evidence type="ECO:0000256" key="2">
    <source>
        <dbReference type="SAM" id="MobiDB-lite"/>
    </source>
</evidence>
<dbReference type="Proteomes" id="UP000434957">
    <property type="component" value="Unassembled WGS sequence"/>
</dbReference>
<accession>A0A6A3KKL7</accession>
<dbReference type="PANTHER" id="PTHR45615">
    <property type="entry name" value="MYOSIN HEAVY CHAIN, NON-MUSCLE"/>
    <property type="match status" value="1"/>
</dbReference>
<feature type="coiled-coil region" evidence="1">
    <location>
        <begin position="429"/>
        <end position="587"/>
    </location>
</feature>
<evidence type="ECO:0000313" key="8">
    <source>
        <dbReference type="Proteomes" id="UP000435112"/>
    </source>
</evidence>
<reference evidence="6 8" key="1">
    <citation type="submission" date="2018-09" db="EMBL/GenBank/DDBJ databases">
        <title>Genomic investigation of the strawberry pathogen Phytophthora fragariae indicates pathogenicity is determined by transcriptional variation in three key races.</title>
        <authorList>
            <person name="Adams T.M."/>
            <person name="Armitage A.D."/>
            <person name="Sobczyk M.K."/>
            <person name="Bates H.J."/>
            <person name="Dunwell J.M."/>
            <person name="Nellist C.F."/>
            <person name="Harrison R.J."/>
        </authorList>
    </citation>
    <scope>NUCLEOTIDE SEQUENCE [LARGE SCALE GENOMIC DNA]</scope>
    <source>
        <strain evidence="4 6">SCRP249</strain>
        <strain evidence="3 8">SCRP324</strain>
        <strain evidence="5 7">SCRP333</strain>
    </source>
</reference>
<dbReference type="EMBL" id="QXFU01001208">
    <property type="protein sequence ID" value="KAE9007840.1"/>
    <property type="molecule type" value="Genomic_DNA"/>
</dbReference>
<evidence type="ECO:0000313" key="5">
    <source>
        <dbReference type="EMBL" id="KAE9325845.1"/>
    </source>
</evidence>
<comment type="caution">
    <text evidence="3">The sequence shown here is derived from an EMBL/GenBank/DDBJ whole genome shotgun (WGS) entry which is preliminary data.</text>
</comment>
<feature type="coiled-coil region" evidence="1">
    <location>
        <begin position="154"/>
        <end position="251"/>
    </location>
</feature>
<feature type="compositionally biased region" description="Polar residues" evidence="2">
    <location>
        <begin position="45"/>
        <end position="60"/>
    </location>
</feature>
<feature type="region of interest" description="Disordered" evidence="2">
    <location>
        <begin position="33"/>
        <end position="60"/>
    </location>
</feature>
<dbReference type="Proteomes" id="UP000429607">
    <property type="component" value="Unassembled WGS sequence"/>
</dbReference>
<feature type="compositionally biased region" description="Polar residues" evidence="2">
    <location>
        <begin position="875"/>
        <end position="884"/>
    </location>
</feature>
<keyword evidence="1" id="KW-0175">Coiled coil</keyword>
<feature type="region of interest" description="Disordered" evidence="2">
    <location>
        <begin position="338"/>
        <end position="359"/>
    </location>
</feature>
<dbReference type="OrthoDB" id="75796at2759"/>
<feature type="region of interest" description="Disordered" evidence="2">
    <location>
        <begin position="837"/>
        <end position="861"/>
    </location>
</feature>
<dbReference type="AlphaFoldDB" id="A0A6A3KKL7"/>
<dbReference type="PANTHER" id="PTHR45615:SF63">
    <property type="entry name" value="CHROMOSOME UNDETERMINED SCAFFOLD_10, WHOLE GENOME SHOTGUN SEQUENCE"/>
    <property type="match status" value="1"/>
</dbReference>
<evidence type="ECO:0000313" key="3">
    <source>
        <dbReference type="EMBL" id="KAE9007840.1"/>
    </source>
</evidence>
<organism evidence="3 8">
    <name type="scientific">Phytophthora rubi</name>
    <dbReference type="NCBI Taxonomy" id="129364"/>
    <lineage>
        <taxon>Eukaryota</taxon>
        <taxon>Sar</taxon>
        <taxon>Stramenopiles</taxon>
        <taxon>Oomycota</taxon>
        <taxon>Peronosporomycetes</taxon>
        <taxon>Peronosporales</taxon>
        <taxon>Peronosporaceae</taxon>
        <taxon>Phytophthora</taxon>
    </lineage>
</organism>
<feature type="compositionally biased region" description="Basic and acidic residues" evidence="2">
    <location>
        <begin position="97"/>
        <end position="116"/>
    </location>
</feature>
<feature type="region of interest" description="Disordered" evidence="2">
    <location>
        <begin position="875"/>
        <end position="922"/>
    </location>
</feature>
<evidence type="ECO:0000313" key="7">
    <source>
        <dbReference type="Proteomes" id="UP000434957"/>
    </source>
</evidence>
<sequence>MEKDLRDAYAALKLLRADLVKTRRDKRALEASLTHLQTHGPPPSVAQSRSGHEAQQMQQEDFNSQLWRIAAKYEARLGEMERNYRYVQNNCQKKEIRPEIEDNQREGEGEGGHHEEEEGVEKLALLNKLHSLTATVKQQTQTMLAQQAAFALQKGELETRLEDAQHALQTEKSNLADAVLEQQATKENYEFLETQVEILKDEKIKLHEEKANLASKLATHAQTSSILKQQLQEKEEEMKKWESDGEERELTLQLEHEKKMDALVEEVSLRVRRENERMEKELCEKYERQMSELQQKCEGLELELRRGNEKTQHDHEDAQEQDTMRIRELESKCAELEKRLEDSESERAAEAEAHAAKLTETHDQYATALRNLNGDLVEVRAELDDAKAKRIAEEKGHESKLTGFFLRVRDQEEALEKLTAMLRDREYTLEDVRSQIAAAEAKLSQEATEHEEKLAEASRSQQAVQQANDQHVRTLHDLENNLSKVQEQLADSESDRLREAKKYEAKLAEASQLAVQLEKKAQALAMEKRALQQEVREARQTTKLTTEEFLSCQSVMQQKTQEHLQYLRQVQEQCESLETQLLAAEDHELSPGVKSVNTSYILKAFHGLSDEEIALLPPSKGWTLLRSGISEMNGFLPHLQTLLGAISDALRLCESHSDILPSLCDRLQGKADSEKEQSPILTVALGLLRFAVMLKAQIKQEEPPMTPKTVLALRRRVLAALAQWYECDAGDSGNGAMPIPTFTITSRETALILQNWTRDRTKQLGVRRWLARMEAYPGVPPLRGASSNRVLELPPEGCTLELEDMTPEVKDAFRLLLIPILKQNRALHVRVFTRYSGGNNTAKKHQRQRDTSEEEDDPEDAAEKVWAMRIHVQSAVTQRRSSGSARPAPLNLTSSSRDPPSPLAPTSPASSVSSSTSSASSRLQIIQERLQYLHSNG</sequence>
<protein>
    <submittedName>
        <fullName evidence="3">Uncharacterized protein</fullName>
    </submittedName>
</protein>
<name>A0A6A3KKL7_9STRA</name>
<feature type="region of interest" description="Disordered" evidence="2">
    <location>
        <begin position="97"/>
        <end position="119"/>
    </location>
</feature>
<dbReference type="Proteomes" id="UP000435112">
    <property type="component" value="Unassembled WGS sequence"/>
</dbReference>
<evidence type="ECO:0000313" key="4">
    <source>
        <dbReference type="EMBL" id="KAE9012635.1"/>
    </source>
</evidence>
<gene>
    <name evidence="4" type="ORF">PR001_g15609</name>
    <name evidence="3" type="ORF">PR002_g16083</name>
    <name evidence="5" type="ORF">PR003_g16379</name>
</gene>
<proteinExistence type="predicted"/>
<keyword evidence="7" id="KW-1185">Reference proteome</keyword>
<feature type="compositionally biased region" description="Low complexity" evidence="2">
    <location>
        <begin position="906"/>
        <end position="921"/>
    </location>
</feature>
<dbReference type="EMBL" id="QXFT01001193">
    <property type="protein sequence ID" value="KAE9325845.1"/>
    <property type="molecule type" value="Genomic_DNA"/>
</dbReference>